<evidence type="ECO:0000313" key="16">
    <source>
        <dbReference type="EMBL" id="AWI34611.1"/>
    </source>
</evidence>
<evidence type="ECO:0000256" key="11">
    <source>
        <dbReference type="PIRSR" id="PIRSR000098-1"/>
    </source>
</evidence>
<dbReference type="UniPathway" id="UPA00050">
    <property type="reaction ID" value="UER00063"/>
</dbReference>
<proteinExistence type="inferred from homology"/>
<dbReference type="EC" id="1.1.1.3" evidence="4 13"/>
<evidence type="ECO:0000256" key="3">
    <source>
        <dbReference type="ARBA" id="ARBA00006753"/>
    </source>
</evidence>
<reference evidence="16 17" key="1">
    <citation type="submission" date="2017-06" db="EMBL/GenBank/DDBJ databases">
        <title>Complete genome of Helicobacter apodemus.</title>
        <authorList>
            <person name="Cho S."/>
        </authorList>
    </citation>
    <scope>NUCLEOTIDE SEQUENCE [LARGE SCALE GENOMIC DNA]</scope>
    <source>
        <strain evidence="17">SNUVETPUB-15-01</strain>
    </source>
</reference>
<dbReference type="PIRSF" id="PIRSF000098">
    <property type="entry name" value="Homoser_dehydrog"/>
    <property type="match status" value="1"/>
</dbReference>
<dbReference type="GO" id="GO:0004412">
    <property type="term" value="F:homoserine dehydrogenase activity"/>
    <property type="evidence" value="ECO:0007669"/>
    <property type="project" value="UniProtKB-EC"/>
</dbReference>
<evidence type="ECO:0000256" key="8">
    <source>
        <dbReference type="ARBA" id="ARBA00022857"/>
    </source>
</evidence>
<feature type="active site" description="Proton donor" evidence="11">
    <location>
        <position position="203"/>
    </location>
</feature>
<dbReference type="NCBIfam" id="NF004976">
    <property type="entry name" value="PRK06349.1"/>
    <property type="match status" value="1"/>
</dbReference>
<evidence type="ECO:0000256" key="6">
    <source>
        <dbReference type="ARBA" id="ARBA00022605"/>
    </source>
</evidence>
<evidence type="ECO:0000256" key="2">
    <source>
        <dbReference type="ARBA" id="ARBA00005062"/>
    </source>
</evidence>
<gene>
    <name evidence="16" type="ORF">CDV25_07425</name>
</gene>
<dbReference type="FunFam" id="3.30.360.10:FF:000005">
    <property type="entry name" value="Homoserine dehydrogenase"/>
    <property type="match status" value="1"/>
</dbReference>
<dbReference type="KEGG" id="had:CDV25_07425"/>
<sequence length="426" mass="46291">MEKKQLNIGLVGLGVVGSSVAKILKNNQELIAARTGCNILIKKAVIRDASKVRGEFDFPITNNVEEILEDENIDIIVELAGGVEEPFKIAKKALKKSKAFVTANKAMLAYHRYELEQIAGNLPIGFEASVAGGIPIIKALRDGLGANHILSIYGIINGTCNYILTKMKNEGVEYQEVLKEAQELGYAESDPSFDVEGFDCVHKLLILASIAYGINAKPEDVLTQGITEITQEDITFAKEFGYHLKLLGIAKKNGEEVELRVHPTLIPQDAMIGKVDGVMNAISVVGDSVGETLYYGAGAGGDATASAVISDIIEIARTKSSPMLGFKNSIEKNLHLKPFLQINSAYYLRVLVLDKPGVLAQIATILGEEEISINTCLQSPSKLKNHSTLLLSTHTCTESKIRNALEKIHNLEVTQAKPVMIRIEKP</sequence>
<dbReference type="PANTHER" id="PTHR43331">
    <property type="entry name" value="HOMOSERINE DEHYDROGENASE"/>
    <property type="match status" value="1"/>
</dbReference>
<dbReference type="SUPFAM" id="SSF55021">
    <property type="entry name" value="ACT-like"/>
    <property type="match status" value="1"/>
</dbReference>
<evidence type="ECO:0000256" key="5">
    <source>
        <dbReference type="ARBA" id="ARBA00013376"/>
    </source>
</evidence>
<dbReference type="Gene3D" id="3.30.70.260">
    <property type="match status" value="1"/>
</dbReference>
<dbReference type="InterPro" id="IPR016204">
    <property type="entry name" value="HDH"/>
</dbReference>
<dbReference type="InterPro" id="IPR045865">
    <property type="entry name" value="ACT-like_dom_sf"/>
</dbReference>
<keyword evidence="9 13" id="KW-0560">Oxidoreductase</keyword>
<comment type="pathway">
    <text evidence="1 13">Amino-acid biosynthesis; L-threonine biosynthesis; L-threonine from L-aspartate: step 3/5.</text>
</comment>
<dbReference type="GO" id="GO:0009086">
    <property type="term" value="P:methionine biosynthetic process"/>
    <property type="evidence" value="ECO:0007669"/>
    <property type="project" value="UniProtKB-KW"/>
</dbReference>
<name>A0A2U8FEB8_9HELI</name>
<dbReference type="InterPro" id="IPR002912">
    <property type="entry name" value="ACT_dom"/>
</dbReference>
<dbReference type="Pfam" id="PF00742">
    <property type="entry name" value="Homoserine_dh"/>
    <property type="match status" value="1"/>
</dbReference>
<evidence type="ECO:0000256" key="14">
    <source>
        <dbReference type="RuleBase" id="RU004171"/>
    </source>
</evidence>
<dbReference type="InterPro" id="IPR019811">
    <property type="entry name" value="HDH_CS"/>
</dbReference>
<dbReference type="InterPro" id="IPR036291">
    <property type="entry name" value="NAD(P)-bd_dom_sf"/>
</dbReference>
<feature type="binding site" evidence="12">
    <location>
        <position position="105"/>
    </location>
    <ligand>
        <name>NADPH</name>
        <dbReference type="ChEBI" id="CHEBI:57783"/>
    </ligand>
</feature>
<evidence type="ECO:0000256" key="9">
    <source>
        <dbReference type="ARBA" id="ARBA00023002"/>
    </source>
</evidence>
<comment type="pathway">
    <text evidence="2 13">Amino-acid biosynthesis; L-methionine biosynthesis via de novo pathway; L-homoserine from L-aspartate: step 3/3.</text>
</comment>
<evidence type="ECO:0000256" key="10">
    <source>
        <dbReference type="ARBA" id="ARBA00023167"/>
    </source>
</evidence>
<keyword evidence="6 13" id="KW-0028">Amino-acid biosynthesis</keyword>
<dbReference type="InterPro" id="IPR005106">
    <property type="entry name" value="Asp/hSer_DH_NAD-bd"/>
</dbReference>
<dbReference type="InterPro" id="IPR001342">
    <property type="entry name" value="HDH_cat"/>
</dbReference>
<dbReference type="PROSITE" id="PS01042">
    <property type="entry name" value="HOMOSER_DHGENASE"/>
    <property type="match status" value="1"/>
</dbReference>
<dbReference type="Pfam" id="PF01842">
    <property type="entry name" value="ACT"/>
    <property type="match status" value="1"/>
</dbReference>
<dbReference type="PANTHER" id="PTHR43331:SF1">
    <property type="entry name" value="HOMOSERINE DEHYDROGENASE"/>
    <property type="match status" value="1"/>
</dbReference>
<dbReference type="AlphaFoldDB" id="A0A2U8FEB8"/>
<protein>
    <recommendedName>
        <fullName evidence="5 13">Homoserine dehydrogenase</fullName>
        <ecNumber evidence="4 13">1.1.1.3</ecNumber>
    </recommendedName>
</protein>
<evidence type="ECO:0000313" key="17">
    <source>
        <dbReference type="Proteomes" id="UP000244890"/>
    </source>
</evidence>
<comment type="catalytic activity">
    <reaction evidence="13">
        <text>L-homoserine + NADP(+) = L-aspartate 4-semialdehyde + NADPH + H(+)</text>
        <dbReference type="Rhea" id="RHEA:15761"/>
        <dbReference type="ChEBI" id="CHEBI:15378"/>
        <dbReference type="ChEBI" id="CHEBI:57476"/>
        <dbReference type="ChEBI" id="CHEBI:57783"/>
        <dbReference type="ChEBI" id="CHEBI:58349"/>
        <dbReference type="ChEBI" id="CHEBI:537519"/>
        <dbReference type="EC" id="1.1.1.3"/>
    </reaction>
</comment>
<evidence type="ECO:0000256" key="4">
    <source>
        <dbReference type="ARBA" id="ARBA00013213"/>
    </source>
</evidence>
<comment type="similarity">
    <text evidence="3 14">Belongs to the homoserine dehydrogenase family.</text>
</comment>
<dbReference type="Gene3D" id="3.30.360.10">
    <property type="entry name" value="Dihydrodipicolinate Reductase, domain 2"/>
    <property type="match status" value="1"/>
</dbReference>
<dbReference type="Proteomes" id="UP000244890">
    <property type="component" value="Chromosome"/>
</dbReference>
<feature type="binding site" evidence="12">
    <location>
        <position position="188"/>
    </location>
    <ligand>
        <name>L-homoserine</name>
        <dbReference type="ChEBI" id="CHEBI:57476"/>
    </ligand>
</feature>
<dbReference type="UniPathway" id="UPA00051">
    <property type="reaction ID" value="UER00465"/>
</dbReference>
<dbReference type="SUPFAM" id="SSF51735">
    <property type="entry name" value="NAD(P)-binding Rossmann-fold domains"/>
    <property type="match status" value="1"/>
</dbReference>
<dbReference type="PROSITE" id="PS51671">
    <property type="entry name" value="ACT"/>
    <property type="match status" value="1"/>
</dbReference>
<evidence type="ECO:0000256" key="12">
    <source>
        <dbReference type="PIRSR" id="PIRSR000098-2"/>
    </source>
</evidence>
<keyword evidence="7 13" id="KW-0791">Threonine biosynthesis</keyword>
<evidence type="ECO:0000256" key="7">
    <source>
        <dbReference type="ARBA" id="ARBA00022697"/>
    </source>
</evidence>
<dbReference type="GO" id="GO:0050661">
    <property type="term" value="F:NADP binding"/>
    <property type="evidence" value="ECO:0007669"/>
    <property type="project" value="InterPro"/>
</dbReference>
<dbReference type="Gene3D" id="3.40.50.720">
    <property type="entry name" value="NAD(P)-binding Rossmann-like Domain"/>
    <property type="match status" value="1"/>
</dbReference>
<dbReference type="Pfam" id="PF03447">
    <property type="entry name" value="NAD_binding_3"/>
    <property type="match status" value="1"/>
</dbReference>
<feature type="binding site" evidence="12">
    <location>
        <begin position="11"/>
        <end position="18"/>
    </location>
    <ligand>
        <name>NADP(+)</name>
        <dbReference type="ChEBI" id="CHEBI:58349"/>
    </ligand>
</feature>
<evidence type="ECO:0000259" key="15">
    <source>
        <dbReference type="PROSITE" id="PS51671"/>
    </source>
</evidence>
<feature type="domain" description="ACT" evidence="15">
    <location>
        <begin position="347"/>
        <end position="424"/>
    </location>
</feature>
<organism evidence="16 17">
    <name type="scientific">Helicobacter apodemus</name>
    <dbReference type="NCBI Taxonomy" id="135569"/>
    <lineage>
        <taxon>Bacteria</taxon>
        <taxon>Pseudomonadati</taxon>
        <taxon>Campylobacterota</taxon>
        <taxon>Epsilonproteobacteria</taxon>
        <taxon>Campylobacterales</taxon>
        <taxon>Helicobacteraceae</taxon>
        <taxon>Helicobacter</taxon>
    </lineage>
</organism>
<dbReference type="GO" id="GO:0009088">
    <property type="term" value="P:threonine biosynthetic process"/>
    <property type="evidence" value="ECO:0007669"/>
    <property type="project" value="UniProtKB-UniPathway"/>
</dbReference>
<keyword evidence="10 13" id="KW-0486">Methionine biosynthesis</keyword>
<keyword evidence="8 12" id="KW-0521">NADP</keyword>
<accession>A0A2U8FEB8</accession>
<evidence type="ECO:0000256" key="13">
    <source>
        <dbReference type="RuleBase" id="RU000579"/>
    </source>
</evidence>
<dbReference type="OrthoDB" id="9808167at2"/>
<dbReference type="EMBL" id="CP021886">
    <property type="protein sequence ID" value="AWI34611.1"/>
    <property type="molecule type" value="Genomic_DNA"/>
</dbReference>
<dbReference type="RefSeq" id="WP_108911412.1">
    <property type="nucleotide sequence ID" value="NZ_CP021886.1"/>
</dbReference>
<evidence type="ECO:0000256" key="1">
    <source>
        <dbReference type="ARBA" id="ARBA00005056"/>
    </source>
</evidence>
<dbReference type="SUPFAM" id="SSF55347">
    <property type="entry name" value="Glyceraldehyde-3-phosphate dehydrogenase-like, C-terminal domain"/>
    <property type="match status" value="1"/>
</dbReference>
<dbReference type="CDD" id="cd04881">
    <property type="entry name" value="ACT_HSDH-Hom"/>
    <property type="match status" value="1"/>
</dbReference>